<dbReference type="EMBL" id="GBRH01276951">
    <property type="protein sequence ID" value="JAD20944.1"/>
    <property type="molecule type" value="Transcribed_RNA"/>
</dbReference>
<reference evidence="2" key="1">
    <citation type="submission" date="2014-09" db="EMBL/GenBank/DDBJ databases">
        <authorList>
            <person name="Magalhaes I.L.F."/>
            <person name="Oliveira U."/>
            <person name="Santos F.R."/>
            <person name="Vidigal T.H.D.A."/>
            <person name="Brescovit A.D."/>
            <person name="Santos A.J."/>
        </authorList>
    </citation>
    <scope>NUCLEOTIDE SEQUENCE</scope>
    <source>
        <tissue evidence="2">Shoot tissue taken approximately 20 cm above the soil surface</tissue>
    </source>
</reference>
<protein>
    <submittedName>
        <fullName evidence="2">Uncharacterized protein</fullName>
    </submittedName>
</protein>
<accession>A0A0A8Y4S2</accession>
<dbReference type="AlphaFoldDB" id="A0A0A8Y4S2"/>
<feature type="compositionally biased region" description="Polar residues" evidence="1">
    <location>
        <begin position="11"/>
        <end position="20"/>
    </location>
</feature>
<evidence type="ECO:0000256" key="1">
    <source>
        <dbReference type="SAM" id="MobiDB-lite"/>
    </source>
</evidence>
<sequence>MRMFSRHRQTIHSSHSSTSRCPKRHANLISLHNTRRR</sequence>
<feature type="compositionally biased region" description="Basic residues" evidence="1">
    <location>
        <begin position="1"/>
        <end position="10"/>
    </location>
</feature>
<evidence type="ECO:0000313" key="2">
    <source>
        <dbReference type="EMBL" id="JAD20944.1"/>
    </source>
</evidence>
<organism evidence="2">
    <name type="scientific">Arundo donax</name>
    <name type="common">Giant reed</name>
    <name type="synonym">Donax arundinaceus</name>
    <dbReference type="NCBI Taxonomy" id="35708"/>
    <lineage>
        <taxon>Eukaryota</taxon>
        <taxon>Viridiplantae</taxon>
        <taxon>Streptophyta</taxon>
        <taxon>Embryophyta</taxon>
        <taxon>Tracheophyta</taxon>
        <taxon>Spermatophyta</taxon>
        <taxon>Magnoliopsida</taxon>
        <taxon>Liliopsida</taxon>
        <taxon>Poales</taxon>
        <taxon>Poaceae</taxon>
        <taxon>PACMAD clade</taxon>
        <taxon>Arundinoideae</taxon>
        <taxon>Arundineae</taxon>
        <taxon>Arundo</taxon>
    </lineage>
</organism>
<reference evidence="2" key="2">
    <citation type="journal article" date="2015" name="Data Brief">
        <title>Shoot transcriptome of the giant reed, Arundo donax.</title>
        <authorList>
            <person name="Barrero R.A."/>
            <person name="Guerrero F.D."/>
            <person name="Moolhuijzen P."/>
            <person name="Goolsby J.A."/>
            <person name="Tidwell J."/>
            <person name="Bellgard S.E."/>
            <person name="Bellgard M.I."/>
        </authorList>
    </citation>
    <scope>NUCLEOTIDE SEQUENCE</scope>
    <source>
        <tissue evidence="2">Shoot tissue taken approximately 20 cm above the soil surface</tissue>
    </source>
</reference>
<feature type="region of interest" description="Disordered" evidence="1">
    <location>
        <begin position="1"/>
        <end position="37"/>
    </location>
</feature>
<name>A0A0A8Y4S2_ARUDO</name>
<proteinExistence type="predicted"/>